<keyword evidence="6" id="KW-0132">Cell division</keyword>
<keyword evidence="5" id="KW-0597">Phosphoprotein</keyword>
<dbReference type="InterPro" id="IPR036915">
    <property type="entry name" value="Cyclin-like_sf"/>
</dbReference>
<keyword evidence="16" id="KW-1185">Reference proteome</keyword>
<dbReference type="AlphaFoldDB" id="A0AAV7PZ25"/>
<reference evidence="15" key="1">
    <citation type="journal article" date="2022" name="bioRxiv">
        <title>Sequencing and chromosome-scale assembly of the giantPleurodeles waltlgenome.</title>
        <authorList>
            <person name="Brown T."/>
            <person name="Elewa A."/>
            <person name="Iarovenko S."/>
            <person name="Subramanian E."/>
            <person name="Araus A.J."/>
            <person name="Petzold A."/>
            <person name="Susuki M."/>
            <person name="Suzuki K.-i.T."/>
            <person name="Hayashi T."/>
            <person name="Toyoda A."/>
            <person name="Oliveira C."/>
            <person name="Osipova E."/>
            <person name="Leigh N.D."/>
            <person name="Simon A."/>
            <person name="Yun M.H."/>
        </authorList>
    </citation>
    <scope>NUCLEOTIDE SEQUENCE</scope>
    <source>
        <strain evidence="15">20211129_DDA</strain>
        <tissue evidence="15">Liver</tissue>
    </source>
</reference>
<dbReference type="CDD" id="cd20515">
    <property type="entry name" value="CYCLIN_CCND_rpt1"/>
    <property type="match status" value="1"/>
</dbReference>
<feature type="domain" description="Cyclin-like" evidence="13">
    <location>
        <begin position="64"/>
        <end position="148"/>
    </location>
</feature>
<evidence type="ECO:0000256" key="7">
    <source>
        <dbReference type="ARBA" id="ARBA00022843"/>
    </source>
</evidence>
<evidence type="ECO:0008006" key="17">
    <source>
        <dbReference type="Google" id="ProtNLM"/>
    </source>
</evidence>
<comment type="subcellular location">
    <subcellularLocation>
        <location evidence="2">Cytoplasm</location>
    </subcellularLocation>
    <subcellularLocation>
        <location evidence="1">Nucleus</location>
    </subcellularLocation>
</comment>
<evidence type="ECO:0000256" key="11">
    <source>
        <dbReference type="ARBA" id="ARBA00064525"/>
    </source>
</evidence>
<keyword evidence="8 12" id="KW-0195">Cyclin</keyword>
<dbReference type="Gene3D" id="1.10.472.10">
    <property type="entry name" value="Cyclin-like"/>
    <property type="match status" value="2"/>
</dbReference>
<dbReference type="FunFam" id="1.10.472.10:FF:000120">
    <property type="entry name" value="G1/S-specific cyclin-D1"/>
    <property type="match status" value="1"/>
</dbReference>
<name>A0AAV7PZ25_PLEWA</name>
<evidence type="ECO:0000259" key="14">
    <source>
        <dbReference type="SMART" id="SM01332"/>
    </source>
</evidence>
<evidence type="ECO:0000256" key="4">
    <source>
        <dbReference type="ARBA" id="ARBA00022490"/>
    </source>
</evidence>
<evidence type="ECO:0000313" key="16">
    <source>
        <dbReference type="Proteomes" id="UP001066276"/>
    </source>
</evidence>
<keyword evidence="9" id="KW-0539">Nucleus</keyword>
<keyword evidence="7" id="KW-0832">Ubl conjugation</keyword>
<dbReference type="GO" id="GO:0051301">
    <property type="term" value="P:cell division"/>
    <property type="evidence" value="ECO:0007669"/>
    <property type="project" value="UniProtKB-KW"/>
</dbReference>
<dbReference type="SMART" id="SM00385">
    <property type="entry name" value="CYCLIN"/>
    <property type="match status" value="1"/>
</dbReference>
<accession>A0AAV7PZ25</accession>
<dbReference type="Proteomes" id="UP001066276">
    <property type="component" value="Chromosome 7"/>
</dbReference>
<evidence type="ECO:0000256" key="12">
    <source>
        <dbReference type="RuleBase" id="RU000383"/>
    </source>
</evidence>
<protein>
    <recommendedName>
        <fullName evidence="17">Cyclin D1</fullName>
    </recommendedName>
</protein>
<dbReference type="InterPro" id="IPR004367">
    <property type="entry name" value="Cyclin_C-dom"/>
</dbReference>
<feature type="domain" description="Cyclin C-terminal" evidence="14">
    <location>
        <begin position="157"/>
        <end position="287"/>
    </location>
</feature>
<dbReference type="EMBL" id="JANPWB010000011">
    <property type="protein sequence ID" value="KAJ1131763.1"/>
    <property type="molecule type" value="Genomic_DNA"/>
</dbReference>
<dbReference type="InterPro" id="IPR013763">
    <property type="entry name" value="Cyclin-like_dom"/>
</dbReference>
<dbReference type="SUPFAM" id="SSF47954">
    <property type="entry name" value="Cyclin-like"/>
    <property type="match status" value="2"/>
</dbReference>
<comment type="similarity">
    <text evidence="3">Belongs to the cyclin family. Cyclin D subfamily.</text>
</comment>
<evidence type="ECO:0000313" key="15">
    <source>
        <dbReference type="EMBL" id="KAJ1131763.1"/>
    </source>
</evidence>
<evidence type="ECO:0000256" key="2">
    <source>
        <dbReference type="ARBA" id="ARBA00004496"/>
    </source>
</evidence>
<evidence type="ECO:0000256" key="3">
    <source>
        <dbReference type="ARBA" id="ARBA00009065"/>
    </source>
</evidence>
<evidence type="ECO:0000256" key="6">
    <source>
        <dbReference type="ARBA" id="ARBA00022618"/>
    </source>
</evidence>
<dbReference type="SMART" id="SM01332">
    <property type="entry name" value="Cyclin_C"/>
    <property type="match status" value="1"/>
</dbReference>
<dbReference type="GO" id="GO:0005737">
    <property type="term" value="C:cytoplasm"/>
    <property type="evidence" value="ECO:0007669"/>
    <property type="project" value="UniProtKB-SubCell"/>
</dbReference>
<evidence type="ECO:0000256" key="8">
    <source>
        <dbReference type="ARBA" id="ARBA00023127"/>
    </source>
</evidence>
<dbReference type="Pfam" id="PF00134">
    <property type="entry name" value="Cyclin_N"/>
    <property type="match status" value="1"/>
</dbReference>
<dbReference type="PROSITE" id="PS00292">
    <property type="entry name" value="CYCLINS"/>
    <property type="match status" value="1"/>
</dbReference>
<evidence type="ECO:0000256" key="1">
    <source>
        <dbReference type="ARBA" id="ARBA00004123"/>
    </source>
</evidence>
<keyword evidence="4" id="KW-0963">Cytoplasm</keyword>
<evidence type="ECO:0000256" key="5">
    <source>
        <dbReference type="ARBA" id="ARBA00022553"/>
    </source>
</evidence>
<gene>
    <name evidence="15" type="ORF">NDU88_010096</name>
</gene>
<keyword evidence="10" id="KW-0131">Cell cycle</keyword>
<comment type="caution">
    <text evidence="15">The sequence shown here is derived from an EMBL/GenBank/DDBJ whole genome shotgun (WGS) entry which is preliminary data.</text>
</comment>
<dbReference type="InterPro" id="IPR048258">
    <property type="entry name" value="Cyclins_cyclin-box"/>
</dbReference>
<evidence type="ECO:0000259" key="13">
    <source>
        <dbReference type="SMART" id="SM00385"/>
    </source>
</evidence>
<sequence length="292" mass="32798">MNLGGQLLCWEAWPVPRANPDPVLLESRVLSELLAAEERYLPSPSYFQCVQKEVRPPMRRVLANWMLEVCEEQNCEEDVFPLAMNCLDRFLSLLSVEKRQLQLLGSTCLLLASKMKETNPITMEKLCLYSDYSFTEPELKAMELLVLNKLKWDIAAVTPRDFLPHFLEPLCIAGAKKHLVRKHTETFIALCTNDCNFITFPPSMIAAASVAASVAGLRIGNLEDPTFHLVITEHLASAIGCDPDVLRACQEQLENSLQSTIQQAQRSQDPLVKTVEDVERASTPTDVLDIDL</sequence>
<dbReference type="Pfam" id="PF02984">
    <property type="entry name" value="Cyclin_C"/>
    <property type="match status" value="1"/>
</dbReference>
<proteinExistence type="inferred from homology"/>
<dbReference type="InterPro" id="IPR006671">
    <property type="entry name" value="Cyclin_N"/>
</dbReference>
<dbReference type="InterPro" id="IPR039361">
    <property type="entry name" value="Cyclin"/>
</dbReference>
<dbReference type="PANTHER" id="PTHR10177">
    <property type="entry name" value="CYCLINS"/>
    <property type="match status" value="1"/>
</dbReference>
<comment type="subunit">
    <text evidence="11">Interacts with the CDK4 and CDK6 protein kinases to form a serine/threonine kinase holoenzyme complex. The cyclin subunit imparts substrate specificity to the complex.</text>
</comment>
<organism evidence="15 16">
    <name type="scientific">Pleurodeles waltl</name>
    <name type="common">Iberian ribbed newt</name>
    <dbReference type="NCBI Taxonomy" id="8319"/>
    <lineage>
        <taxon>Eukaryota</taxon>
        <taxon>Metazoa</taxon>
        <taxon>Chordata</taxon>
        <taxon>Craniata</taxon>
        <taxon>Vertebrata</taxon>
        <taxon>Euteleostomi</taxon>
        <taxon>Amphibia</taxon>
        <taxon>Batrachia</taxon>
        <taxon>Caudata</taxon>
        <taxon>Salamandroidea</taxon>
        <taxon>Salamandridae</taxon>
        <taxon>Pleurodelinae</taxon>
        <taxon>Pleurodeles</taxon>
    </lineage>
</organism>
<evidence type="ECO:0000256" key="9">
    <source>
        <dbReference type="ARBA" id="ARBA00023242"/>
    </source>
</evidence>
<dbReference type="GO" id="GO:0005634">
    <property type="term" value="C:nucleus"/>
    <property type="evidence" value="ECO:0007669"/>
    <property type="project" value="UniProtKB-SubCell"/>
</dbReference>
<evidence type="ECO:0000256" key="10">
    <source>
        <dbReference type="ARBA" id="ARBA00023306"/>
    </source>
</evidence>